<proteinExistence type="predicted"/>
<accession>A0A0E3ZMH2</accession>
<dbReference type="InterPro" id="IPR011008">
    <property type="entry name" value="Dimeric_a/b-barrel"/>
</dbReference>
<reference evidence="2 3" key="1">
    <citation type="submission" date="2014-03" db="EMBL/GenBank/DDBJ databases">
        <title>Genome of Polynucleobacter strain MWH-MoK4.</title>
        <authorList>
            <person name="Hahn M.W."/>
        </authorList>
    </citation>
    <scope>NUCLEOTIDE SEQUENCE [LARGE SCALE GENOMIC DNA]</scope>
    <source>
        <strain evidence="2 3">MWH-MoK4</strain>
    </source>
</reference>
<evidence type="ECO:0000313" key="2">
    <source>
        <dbReference type="EMBL" id="AKD25590.1"/>
    </source>
</evidence>
<organism evidence="2 3">
    <name type="scientific">Polynucleobacter duraquae</name>
    <dbReference type="NCBI Taxonomy" id="1835254"/>
    <lineage>
        <taxon>Bacteria</taxon>
        <taxon>Pseudomonadati</taxon>
        <taxon>Pseudomonadota</taxon>
        <taxon>Betaproteobacteria</taxon>
        <taxon>Burkholderiales</taxon>
        <taxon>Burkholderiaceae</taxon>
        <taxon>Polynucleobacter</taxon>
    </lineage>
</organism>
<dbReference type="Gene3D" id="3.30.70.100">
    <property type="match status" value="1"/>
</dbReference>
<name>A0A0E3ZMH2_9BURK</name>
<dbReference type="RefSeq" id="WP_046330342.1">
    <property type="nucleotide sequence ID" value="NZ_CP007501.1"/>
</dbReference>
<dbReference type="AlphaFoldDB" id="A0A0E3ZMH2"/>
<dbReference type="InterPro" id="IPR010753">
    <property type="entry name" value="DUF1330"/>
</dbReference>
<dbReference type="Proteomes" id="UP000061135">
    <property type="component" value="Chromosome"/>
</dbReference>
<gene>
    <name evidence="2" type="ORF">CL55_00012570</name>
</gene>
<dbReference type="PATRIC" id="fig|576611.7.peg.1278"/>
<dbReference type="SUPFAM" id="SSF54909">
    <property type="entry name" value="Dimeric alpha+beta barrel"/>
    <property type="match status" value="1"/>
</dbReference>
<dbReference type="Pfam" id="PF07045">
    <property type="entry name" value="DUF1330"/>
    <property type="match status" value="1"/>
</dbReference>
<evidence type="ECO:0000313" key="3">
    <source>
        <dbReference type="Proteomes" id="UP000061135"/>
    </source>
</evidence>
<evidence type="ECO:0000259" key="1">
    <source>
        <dbReference type="Pfam" id="PF07045"/>
    </source>
</evidence>
<dbReference type="EMBL" id="CP007501">
    <property type="protein sequence ID" value="AKD25590.1"/>
    <property type="molecule type" value="Genomic_DNA"/>
</dbReference>
<sequence>MTIKVIGLIQLNDLEAFEEYRSQVGDTVSLYQGKILSRGSFNTFLWNELKCDSFSAFVELEFPDLEHSESWANSPEYQNLLAIRSKAMKLTLFSVSV</sequence>
<protein>
    <recommendedName>
        <fullName evidence="1">DUF1330 domain-containing protein</fullName>
    </recommendedName>
</protein>
<dbReference type="KEGG" id="pdq:CL55_00012570"/>
<dbReference type="STRING" id="1835254.CL55_00012570"/>
<feature type="domain" description="DUF1330" evidence="1">
    <location>
        <begin position="6"/>
        <end position="95"/>
    </location>
</feature>
<dbReference type="OrthoDB" id="9806380at2"/>
<keyword evidence="3" id="KW-1185">Reference proteome</keyword>
<dbReference type="HOGENOM" id="CLU_145407_1_1_4"/>